<dbReference type="GO" id="GO:0004385">
    <property type="term" value="F:GMP kinase activity"/>
    <property type="evidence" value="ECO:0007669"/>
    <property type="project" value="UniProtKB-UniRule"/>
</dbReference>
<evidence type="ECO:0000256" key="10">
    <source>
        <dbReference type="ARBA" id="ARBA00030128"/>
    </source>
</evidence>
<evidence type="ECO:0000256" key="12">
    <source>
        <dbReference type="HAMAP-Rule" id="MF_00328"/>
    </source>
</evidence>
<dbReference type="Gene3D" id="3.30.63.10">
    <property type="entry name" value="Guanylate Kinase phosphate binding domain"/>
    <property type="match status" value="1"/>
</dbReference>
<comment type="subcellular location">
    <subcellularLocation>
        <location evidence="2 12">Cytoplasm</location>
    </subcellularLocation>
</comment>
<comment type="function">
    <text evidence="1 12">Essential for recycling GMP and indirectly, cGMP.</text>
</comment>
<dbReference type="RefSeq" id="WP_024544317.1">
    <property type="nucleotide sequence ID" value="NZ_BPLV01000002.1"/>
</dbReference>
<evidence type="ECO:0000313" key="14">
    <source>
        <dbReference type="EMBL" id="VEU56480.1"/>
    </source>
</evidence>
<evidence type="ECO:0000256" key="2">
    <source>
        <dbReference type="ARBA" id="ARBA00004496"/>
    </source>
</evidence>
<dbReference type="GO" id="GO:0005829">
    <property type="term" value="C:cytosol"/>
    <property type="evidence" value="ECO:0007669"/>
    <property type="project" value="TreeGrafter"/>
</dbReference>
<dbReference type="Pfam" id="PF00625">
    <property type="entry name" value="Guanylate_kin"/>
    <property type="match status" value="1"/>
</dbReference>
<evidence type="ECO:0000259" key="13">
    <source>
        <dbReference type="PROSITE" id="PS50052"/>
    </source>
</evidence>
<dbReference type="InterPro" id="IPR020590">
    <property type="entry name" value="Guanylate_kinase_CS"/>
</dbReference>
<sequence length="214" mass="24584">MSESKKDRKLIIFTGPSGVGKGTIEKRLFENKDLKLKLSVSVTTRHPREGEIDGVHYYFVSQDTFDACLADNKLIEYSLHFDNYYGTLYSEIDRIIAQKRIPFLEIETNGAAQIISKYKAHKKEDEIVSIFLMPPSFKELEHRIIGRNTESKSVIEKRLAKAKEEIGQSNLFEYIVINNDVDQTVSEIEAIIKKEFAHILEDNDQQNQEAGRKA</sequence>
<dbReference type="InterPro" id="IPR027417">
    <property type="entry name" value="P-loop_NTPase"/>
</dbReference>
<dbReference type="EC" id="2.7.4.8" evidence="4 12"/>
<protein>
    <recommendedName>
        <fullName evidence="5 12">Guanylate kinase</fullName>
        <ecNumber evidence="4 12">2.7.4.8</ecNumber>
    </recommendedName>
    <alternativeName>
        <fullName evidence="10 12">GMP kinase</fullName>
    </alternativeName>
</protein>
<dbReference type="CDD" id="cd00071">
    <property type="entry name" value="GMPK"/>
    <property type="match status" value="1"/>
</dbReference>
<dbReference type="GO" id="GO:0005524">
    <property type="term" value="F:ATP binding"/>
    <property type="evidence" value="ECO:0007669"/>
    <property type="project" value="UniProtKB-UniRule"/>
</dbReference>
<reference evidence="14" key="1">
    <citation type="submission" date="2019-01" db="EMBL/GenBank/DDBJ databases">
        <authorList>
            <consortium name="Pathogen Informatics"/>
        </authorList>
    </citation>
    <scope>NUCLEOTIDE SEQUENCE [LARGE SCALE GENOMIC DNA]</scope>
    <source>
        <strain evidence="14">NCTC10113</strain>
    </source>
</reference>
<dbReference type="PROSITE" id="PS00856">
    <property type="entry name" value="GUANYLATE_KINASE_1"/>
    <property type="match status" value="1"/>
</dbReference>
<keyword evidence="6 12" id="KW-0808">Transferase</keyword>
<dbReference type="FunFam" id="3.30.63.10:FF:000002">
    <property type="entry name" value="Guanylate kinase 1"/>
    <property type="match status" value="1"/>
</dbReference>
<dbReference type="AlphaFoldDB" id="A0A448ZYZ8"/>
<evidence type="ECO:0000256" key="6">
    <source>
        <dbReference type="ARBA" id="ARBA00022679"/>
    </source>
</evidence>
<dbReference type="PROSITE" id="PS50052">
    <property type="entry name" value="GUANYLATE_KINASE_2"/>
    <property type="match status" value="1"/>
</dbReference>
<evidence type="ECO:0000256" key="11">
    <source>
        <dbReference type="ARBA" id="ARBA00048594"/>
    </source>
</evidence>
<comment type="catalytic activity">
    <reaction evidence="11 12">
        <text>GMP + ATP = GDP + ADP</text>
        <dbReference type="Rhea" id="RHEA:20780"/>
        <dbReference type="ChEBI" id="CHEBI:30616"/>
        <dbReference type="ChEBI" id="CHEBI:58115"/>
        <dbReference type="ChEBI" id="CHEBI:58189"/>
        <dbReference type="ChEBI" id="CHEBI:456216"/>
        <dbReference type="EC" id="2.7.4.8"/>
    </reaction>
</comment>
<organism evidence="14">
    <name type="scientific">Metamycoplasma salivarium</name>
    <name type="common">Mycoplasma salivarium</name>
    <dbReference type="NCBI Taxonomy" id="2124"/>
    <lineage>
        <taxon>Bacteria</taxon>
        <taxon>Bacillati</taxon>
        <taxon>Mycoplasmatota</taxon>
        <taxon>Mycoplasmoidales</taxon>
        <taxon>Metamycoplasmataceae</taxon>
        <taxon>Metamycoplasma</taxon>
    </lineage>
</organism>
<comment type="similarity">
    <text evidence="3 12">Belongs to the guanylate kinase family.</text>
</comment>
<dbReference type="InterPro" id="IPR008144">
    <property type="entry name" value="Guanylate_kin-like_dom"/>
</dbReference>
<dbReference type="InterPro" id="IPR008145">
    <property type="entry name" value="GK/Ca_channel_bsu"/>
</dbReference>
<keyword evidence="9 12" id="KW-0067">ATP-binding</keyword>
<dbReference type="EMBL" id="LR214939">
    <property type="protein sequence ID" value="VEU56480.1"/>
    <property type="molecule type" value="Genomic_DNA"/>
</dbReference>
<keyword evidence="14" id="KW-0614">Plasmid</keyword>
<feature type="domain" description="Guanylate kinase-like" evidence="13">
    <location>
        <begin position="8"/>
        <end position="193"/>
    </location>
</feature>
<proteinExistence type="inferred from homology"/>
<dbReference type="Gene3D" id="3.40.50.300">
    <property type="entry name" value="P-loop containing nucleotide triphosphate hydrolases"/>
    <property type="match status" value="1"/>
</dbReference>
<evidence type="ECO:0000256" key="3">
    <source>
        <dbReference type="ARBA" id="ARBA00005790"/>
    </source>
</evidence>
<dbReference type="HAMAP" id="MF_00328">
    <property type="entry name" value="Guanylate_kinase"/>
    <property type="match status" value="1"/>
</dbReference>
<accession>A0A448ZYZ8</accession>
<keyword evidence="12" id="KW-0963">Cytoplasm</keyword>
<gene>
    <name evidence="14" type="primary">gmk_2</name>
    <name evidence="12" type="synonym">gmk</name>
    <name evidence="14" type="ORF">NCTC10113_01389</name>
</gene>
<evidence type="ECO:0000256" key="8">
    <source>
        <dbReference type="ARBA" id="ARBA00022777"/>
    </source>
</evidence>
<dbReference type="PANTHER" id="PTHR23117:SF13">
    <property type="entry name" value="GUANYLATE KINASE"/>
    <property type="match status" value="1"/>
</dbReference>
<keyword evidence="7 12" id="KW-0547">Nucleotide-binding</keyword>
<feature type="binding site" evidence="12">
    <location>
        <begin position="15"/>
        <end position="22"/>
    </location>
    <ligand>
        <name>ATP</name>
        <dbReference type="ChEBI" id="CHEBI:30616"/>
    </ligand>
</feature>
<evidence type="ECO:0000256" key="5">
    <source>
        <dbReference type="ARBA" id="ARBA00016296"/>
    </source>
</evidence>
<dbReference type="SUPFAM" id="SSF52540">
    <property type="entry name" value="P-loop containing nucleoside triphosphate hydrolases"/>
    <property type="match status" value="1"/>
</dbReference>
<evidence type="ECO:0000256" key="9">
    <source>
        <dbReference type="ARBA" id="ARBA00022840"/>
    </source>
</evidence>
<dbReference type="NCBIfam" id="TIGR03263">
    <property type="entry name" value="guanyl_kin"/>
    <property type="match status" value="1"/>
</dbReference>
<evidence type="ECO:0000256" key="4">
    <source>
        <dbReference type="ARBA" id="ARBA00012961"/>
    </source>
</evidence>
<dbReference type="InterPro" id="IPR017665">
    <property type="entry name" value="Guanylate_kinase"/>
</dbReference>
<dbReference type="SMART" id="SM00072">
    <property type="entry name" value="GuKc"/>
    <property type="match status" value="1"/>
</dbReference>
<dbReference type="PANTHER" id="PTHR23117">
    <property type="entry name" value="GUANYLATE KINASE-RELATED"/>
    <property type="match status" value="1"/>
</dbReference>
<evidence type="ECO:0000256" key="1">
    <source>
        <dbReference type="ARBA" id="ARBA00003531"/>
    </source>
</evidence>
<geneLocation type="plasmid" evidence="14">
    <name>2</name>
</geneLocation>
<evidence type="ECO:0000256" key="7">
    <source>
        <dbReference type="ARBA" id="ARBA00022741"/>
    </source>
</evidence>
<keyword evidence="8 12" id="KW-0418">Kinase</keyword>
<name>A0A448ZYZ8_METSV</name>